<evidence type="ECO:0000313" key="3">
    <source>
        <dbReference type="Proteomes" id="UP000283538"/>
    </source>
</evidence>
<dbReference type="AlphaFoldDB" id="A0A414MK69"/>
<comment type="caution">
    <text evidence="2">The sequence shown here is derived from an EMBL/GenBank/DDBJ whole genome shotgun (WGS) entry which is preliminary data.</text>
</comment>
<dbReference type="GO" id="GO:0005975">
    <property type="term" value="P:carbohydrate metabolic process"/>
    <property type="evidence" value="ECO:0007669"/>
    <property type="project" value="InterPro"/>
</dbReference>
<dbReference type="EMBL" id="QSLA01000001">
    <property type="protein sequence ID" value="RHF12739.1"/>
    <property type="molecule type" value="Genomic_DNA"/>
</dbReference>
<evidence type="ECO:0000313" key="2">
    <source>
        <dbReference type="EMBL" id="RHF12739.1"/>
    </source>
</evidence>
<evidence type="ECO:0000259" key="1">
    <source>
        <dbReference type="PROSITE" id="PS51677"/>
    </source>
</evidence>
<organism evidence="2 3">
    <name type="scientific">Bacteroides eggerthii</name>
    <dbReference type="NCBI Taxonomy" id="28111"/>
    <lineage>
        <taxon>Bacteria</taxon>
        <taxon>Pseudomonadati</taxon>
        <taxon>Bacteroidota</taxon>
        <taxon>Bacteroidia</taxon>
        <taxon>Bacteroidales</taxon>
        <taxon>Bacteroidaceae</taxon>
        <taxon>Bacteroides</taxon>
    </lineage>
</organism>
<accession>A0A414MK69</accession>
<dbReference type="Gene3D" id="3.20.20.370">
    <property type="entry name" value="Glycoside hydrolase/deacetylase"/>
    <property type="match status" value="1"/>
</dbReference>
<reference evidence="2 3" key="1">
    <citation type="submission" date="2018-08" db="EMBL/GenBank/DDBJ databases">
        <title>A genome reference for cultivated species of the human gut microbiota.</title>
        <authorList>
            <person name="Zou Y."/>
            <person name="Xue W."/>
            <person name="Luo G."/>
        </authorList>
    </citation>
    <scope>NUCLEOTIDE SEQUENCE [LARGE SCALE GENOMIC DNA]</scope>
    <source>
        <strain evidence="2 3">AM26-26AC</strain>
    </source>
</reference>
<dbReference type="InterPro" id="IPR011330">
    <property type="entry name" value="Glyco_hydro/deAcase_b/a-brl"/>
</dbReference>
<protein>
    <recommendedName>
        <fullName evidence="1">NodB homology domain-containing protein</fullName>
    </recommendedName>
</protein>
<dbReference type="GO" id="GO:0016810">
    <property type="term" value="F:hydrolase activity, acting on carbon-nitrogen (but not peptide) bonds"/>
    <property type="evidence" value="ECO:0007669"/>
    <property type="project" value="InterPro"/>
</dbReference>
<dbReference type="Proteomes" id="UP000283538">
    <property type="component" value="Unassembled WGS sequence"/>
</dbReference>
<sequence>MLDKSFIVFTLDDGYLGNYIQAYPIFKKYDVPFAFTYGTLNEVGAREFDIMKQFDFKTMTTTRRVMITQESAPQRLSRVMLCEL</sequence>
<dbReference type="SUPFAM" id="SSF88713">
    <property type="entry name" value="Glycoside hydrolase/deacetylase"/>
    <property type="match status" value="1"/>
</dbReference>
<name>A0A414MK69_9BACE</name>
<gene>
    <name evidence="2" type="ORF">DW701_00490</name>
</gene>
<proteinExistence type="predicted"/>
<dbReference type="InterPro" id="IPR002509">
    <property type="entry name" value="NODB_dom"/>
</dbReference>
<feature type="domain" description="NodB homology" evidence="1">
    <location>
        <begin position="5"/>
        <end position="84"/>
    </location>
</feature>
<dbReference type="PROSITE" id="PS51677">
    <property type="entry name" value="NODB"/>
    <property type="match status" value="1"/>
</dbReference>